<evidence type="ECO:0000256" key="7">
    <source>
        <dbReference type="HAMAP-Rule" id="MF_00168"/>
    </source>
</evidence>
<feature type="binding site" evidence="7">
    <location>
        <begin position="116"/>
        <end position="120"/>
    </location>
    <ligand>
        <name>substrate</name>
    </ligand>
</feature>
<sequence>MNTIAVVYWLPDIIRKEVNTLTEPAIQYRLIKKEKHTGARLGEIITPHGTFQTPMFMPVGTLATVKTMSPEELDEMGAQIILSNTYHLWLRPGSDLVEEAGGLHKFMNWDKGILTDSGGFQVFSLSENRKITEEGVHFRNHLNGSKMFLSPEKAIHIENQLGADIIMSFDECPPYSESYDYIKASVERTTRWAERGLKAHKKPNEQGLFGIIQGAGYKDLRLQSAKELISLDFPGYSIGGLSVGETKEEMNGVLDYLTPVMPENKPRYLMGVGAPDSLIDGVIRGIDMFDCVLPTRIARNGTCMTSGGRLVIKNAKYERDFRPLDEKCDCYTCRNYTRAYIRHLFKADETFGLRLTTYHNLHFLINLMKNVRQAIMDDNLLEFREAFVEEYGFNKENAPKF</sequence>
<dbReference type="EC" id="2.4.2.29" evidence="7"/>
<dbReference type="PANTHER" id="PTHR46499:SF1">
    <property type="entry name" value="QUEUINE TRNA-RIBOSYLTRANSFERASE"/>
    <property type="match status" value="1"/>
</dbReference>
<keyword evidence="1 7" id="KW-0328">Glycosyltransferase</keyword>
<dbReference type="InterPro" id="IPR050076">
    <property type="entry name" value="ArchSynthase1/Queuine_TRR"/>
</dbReference>
<evidence type="ECO:0000256" key="2">
    <source>
        <dbReference type="ARBA" id="ARBA00022679"/>
    </source>
</evidence>
<evidence type="ECO:0000313" key="9">
    <source>
        <dbReference type="EMBL" id="CZQ83011.1"/>
    </source>
</evidence>
<dbReference type="Gene3D" id="3.20.20.105">
    <property type="entry name" value="Queuine tRNA-ribosyltransferase-like"/>
    <property type="match status" value="1"/>
</dbReference>
<proteinExistence type="inferred from homology"/>
<evidence type="ECO:0000313" key="10">
    <source>
        <dbReference type="Proteomes" id="UP000242754"/>
    </source>
</evidence>
<feature type="binding site" evidence="7">
    <location>
        <position position="240"/>
    </location>
    <ligand>
        <name>substrate</name>
    </ligand>
</feature>
<dbReference type="GO" id="GO:0008479">
    <property type="term" value="F:tRNA-guanosine(34) queuine transglycosylase activity"/>
    <property type="evidence" value="ECO:0007669"/>
    <property type="project" value="UniProtKB-UniRule"/>
</dbReference>
<keyword evidence="5 7" id="KW-0862">Zinc</keyword>
<organism evidence="9 10">
    <name type="scientific">Trichococcus palustris</name>
    <dbReference type="NCBI Taxonomy" id="140314"/>
    <lineage>
        <taxon>Bacteria</taxon>
        <taxon>Bacillati</taxon>
        <taxon>Bacillota</taxon>
        <taxon>Bacilli</taxon>
        <taxon>Lactobacillales</taxon>
        <taxon>Carnobacteriaceae</taxon>
        <taxon>Trichococcus</taxon>
    </lineage>
</organism>
<dbReference type="EMBL" id="FJNE01000001">
    <property type="protein sequence ID" value="CZQ83011.1"/>
    <property type="molecule type" value="Genomic_DNA"/>
</dbReference>
<feature type="binding site" evidence="7">
    <location>
        <position position="330"/>
    </location>
    <ligand>
        <name>Zn(2+)</name>
        <dbReference type="ChEBI" id="CHEBI:29105"/>
    </ligand>
</feature>
<dbReference type="STRING" id="140314.SAMN04488076_10393"/>
<comment type="cofactor">
    <cofactor evidence="7">
        <name>Zn(2+)</name>
        <dbReference type="ChEBI" id="CHEBI:29105"/>
    </cofactor>
    <text evidence="7">Binds 1 zinc ion per subunit.</text>
</comment>
<dbReference type="PANTHER" id="PTHR46499">
    <property type="entry name" value="QUEUINE TRNA-RIBOSYLTRANSFERASE"/>
    <property type="match status" value="1"/>
</dbReference>
<feature type="binding site" evidence="7">
    <location>
        <position position="213"/>
    </location>
    <ligand>
        <name>substrate</name>
    </ligand>
</feature>
<name>A0A143Y6L2_9LACT</name>
<dbReference type="Proteomes" id="UP000242754">
    <property type="component" value="Unassembled WGS sequence"/>
</dbReference>
<keyword evidence="3 7" id="KW-0819">tRNA processing</keyword>
<keyword evidence="2 7" id="KW-0808">Transferase</keyword>
<comment type="pathway">
    <text evidence="7">tRNA modification; tRNA-queuosine biosynthesis.</text>
</comment>
<comment type="catalytic activity">
    <reaction evidence="6 7">
        <text>7-aminomethyl-7-carbaguanine + guanosine(34) in tRNA = 7-aminomethyl-7-carbaguanosine(34) in tRNA + guanine</text>
        <dbReference type="Rhea" id="RHEA:24104"/>
        <dbReference type="Rhea" id="RHEA-COMP:10341"/>
        <dbReference type="Rhea" id="RHEA-COMP:10342"/>
        <dbReference type="ChEBI" id="CHEBI:16235"/>
        <dbReference type="ChEBI" id="CHEBI:58703"/>
        <dbReference type="ChEBI" id="CHEBI:74269"/>
        <dbReference type="ChEBI" id="CHEBI:82833"/>
        <dbReference type="EC" id="2.4.2.29"/>
    </reaction>
</comment>
<dbReference type="NCBIfam" id="TIGR00449">
    <property type="entry name" value="tgt_general"/>
    <property type="match status" value="1"/>
</dbReference>
<dbReference type="HAMAP" id="MF_00168">
    <property type="entry name" value="Q_tRNA_Tgt"/>
    <property type="match status" value="1"/>
</dbReference>
<dbReference type="AlphaFoldDB" id="A0A143Y6L2"/>
<comment type="subunit">
    <text evidence="7">Homodimer. Within each dimer, one monomer is responsible for RNA recognition and catalysis, while the other monomer binds to the replacement base PreQ1.</text>
</comment>
<keyword evidence="7" id="KW-0479">Metal-binding</keyword>
<evidence type="ECO:0000259" key="8">
    <source>
        <dbReference type="Pfam" id="PF01702"/>
    </source>
</evidence>
<evidence type="ECO:0000256" key="4">
    <source>
        <dbReference type="ARBA" id="ARBA00022785"/>
    </source>
</evidence>
<protein>
    <recommendedName>
        <fullName evidence="7">Queuine tRNA-ribosyltransferase</fullName>
        <ecNumber evidence="7">2.4.2.29</ecNumber>
    </recommendedName>
    <alternativeName>
        <fullName evidence="7">Guanine insertion enzyme</fullName>
    </alternativeName>
    <alternativeName>
        <fullName evidence="7">tRNA-guanine transglycosylase</fullName>
    </alternativeName>
</protein>
<feature type="binding site" evidence="7">
    <location>
        <position position="333"/>
    </location>
    <ligand>
        <name>Zn(2+)</name>
        <dbReference type="ChEBI" id="CHEBI:29105"/>
    </ligand>
</feature>
<dbReference type="NCBIfam" id="TIGR00430">
    <property type="entry name" value="Q_tRNA_tgt"/>
    <property type="match status" value="1"/>
</dbReference>
<keyword evidence="10" id="KW-1185">Reference proteome</keyword>
<feature type="region of interest" description="RNA binding" evidence="7">
    <location>
        <begin position="271"/>
        <end position="277"/>
    </location>
</feature>
<feature type="active site" description="Nucleophile" evidence="7">
    <location>
        <position position="290"/>
    </location>
</feature>
<dbReference type="Pfam" id="PF01702">
    <property type="entry name" value="TGT"/>
    <property type="match status" value="1"/>
</dbReference>
<feature type="domain" description="tRNA-guanine(15) transglycosylase-like" evidence="8">
    <location>
        <begin position="37"/>
        <end position="391"/>
    </location>
</feature>
<feature type="binding site" evidence="7">
    <location>
        <position position="328"/>
    </location>
    <ligand>
        <name>Zn(2+)</name>
        <dbReference type="ChEBI" id="CHEBI:29105"/>
    </ligand>
</feature>
<dbReference type="FunFam" id="3.20.20.105:FF:000001">
    <property type="entry name" value="Queuine tRNA-ribosyltransferase"/>
    <property type="match status" value="1"/>
</dbReference>
<dbReference type="SUPFAM" id="SSF51713">
    <property type="entry name" value="tRNA-guanine transglycosylase"/>
    <property type="match status" value="1"/>
</dbReference>
<dbReference type="InterPro" id="IPR036511">
    <property type="entry name" value="TGT-like_sf"/>
</dbReference>
<evidence type="ECO:0000256" key="6">
    <source>
        <dbReference type="ARBA" id="ARBA00050112"/>
    </source>
</evidence>
<comment type="similarity">
    <text evidence="7">Belongs to the queuine tRNA-ribosyltransferase family.</text>
</comment>
<evidence type="ECO:0000256" key="3">
    <source>
        <dbReference type="ARBA" id="ARBA00022694"/>
    </source>
</evidence>
<evidence type="ECO:0000256" key="5">
    <source>
        <dbReference type="ARBA" id="ARBA00022833"/>
    </source>
</evidence>
<feature type="active site" description="Proton acceptor" evidence="7">
    <location>
        <position position="116"/>
    </location>
</feature>
<evidence type="ECO:0000256" key="1">
    <source>
        <dbReference type="ARBA" id="ARBA00022676"/>
    </source>
</evidence>
<accession>A0A143Y6L2</accession>
<feature type="binding site" evidence="7">
    <location>
        <position position="170"/>
    </location>
    <ligand>
        <name>substrate</name>
    </ligand>
</feature>
<dbReference type="UniPathway" id="UPA00392"/>
<dbReference type="GO" id="GO:0005829">
    <property type="term" value="C:cytosol"/>
    <property type="evidence" value="ECO:0007669"/>
    <property type="project" value="TreeGrafter"/>
</dbReference>
<dbReference type="InterPro" id="IPR002616">
    <property type="entry name" value="tRNA_ribo_trans-like"/>
</dbReference>
<feature type="binding site" evidence="7">
    <location>
        <position position="359"/>
    </location>
    <ligand>
        <name>Zn(2+)</name>
        <dbReference type="ChEBI" id="CHEBI:29105"/>
    </ligand>
</feature>
<feature type="region of interest" description="RNA binding; important for wobble base 34 recognition" evidence="7">
    <location>
        <begin position="295"/>
        <end position="299"/>
    </location>
</feature>
<dbReference type="GO" id="GO:0046872">
    <property type="term" value="F:metal ion binding"/>
    <property type="evidence" value="ECO:0007669"/>
    <property type="project" value="UniProtKB-KW"/>
</dbReference>
<reference evidence="9 10" key="1">
    <citation type="submission" date="2016-02" db="EMBL/GenBank/DDBJ databases">
        <authorList>
            <person name="Wen L."/>
            <person name="He K."/>
            <person name="Yang H."/>
        </authorList>
    </citation>
    <scope>NUCLEOTIDE SEQUENCE [LARGE SCALE GENOMIC DNA]</scope>
    <source>
        <strain evidence="9">Trichococcus palustris</strain>
    </source>
</reference>
<dbReference type="GO" id="GO:0008616">
    <property type="term" value="P:tRNA queuosine(34) biosynthetic process"/>
    <property type="evidence" value="ECO:0007669"/>
    <property type="project" value="UniProtKB-UniRule"/>
</dbReference>
<keyword evidence="4 7" id="KW-0671">Queuosine biosynthesis</keyword>
<gene>
    <name evidence="7" type="primary">tgt</name>
    <name evidence="9" type="ORF">Tpal_385</name>
</gene>
<comment type="function">
    <text evidence="7">Catalyzes the base-exchange of a guanine (G) residue with the queuine precursor 7-aminomethyl-7-deazaguanine (PreQ1) at position 34 (anticodon wobble position) in tRNAs with GU(N) anticodons (tRNA-Asp, -Asn, -His and -Tyr). Catalysis occurs through a double-displacement mechanism. The nucleophile active site attacks the C1' of nucleotide 34 to detach the guanine base from the RNA, forming a covalent enzyme-RNA intermediate. The proton acceptor active site deprotonates the incoming PreQ1, allowing a nucleophilic attack on the C1' of the ribose to form the product. After dissociation, two additional enzymatic reactions on the tRNA convert PreQ1 to queuine (Q), resulting in the hypermodified nucleoside queuosine (7-(((4,5-cis-dihydroxy-2-cyclopenten-1-yl)amino)methyl)-7-deazaguanosine).</text>
</comment>
<dbReference type="InterPro" id="IPR004803">
    <property type="entry name" value="TGT"/>
</dbReference>